<comment type="caution">
    <text evidence="2">The sequence shown here is derived from an EMBL/GenBank/DDBJ whole genome shotgun (WGS) entry which is preliminary data.</text>
</comment>
<reference evidence="2" key="1">
    <citation type="submission" date="2023-10" db="EMBL/GenBank/DDBJ databases">
        <authorList>
            <person name="Chen Y."/>
            <person name="Shah S."/>
            <person name="Dougan E. K."/>
            <person name="Thang M."/>
            <person name="Chan C."/>
        </authorList>
    </citation>
    <scope>NUCLEOTIDE SEQUENCE [LARGE SCALE GENOMIC DNA]</scope>
</reference>
<gene>
    <name evidence="2" type="ORF">PCOR1329_LOCUS68131</name>
</gene>
<keyword evidence="3" id="KW-1185">Reference proteome</keyword>
<protein>
    <submittedName>
        <fullName evidence="2">Uncharacterized protein</fullName>
    </submittedName>
</protein>
<dbReference type="Proteomes" id="UP001189429">
    <property type="component" value="Unassembled WGS sequence"/>
</dbReference>
<evidence type="ECO:0000256" key="1">
    <source>
        <dbReference type="SAM" id="MobiDB-lite"/>
    </source>
</evidence>
<evidence type="ECO:0000313" key="2">
    <source>
        <dbReference type="EMBL" id="CAK0886907.1"/>
    </source>
</evidence>
<feature type="compositionally biased region" description="Low complexity" evidence="1">
    <location>
        <begin position="38"/>
        <end position="56"/>
    </location>
</feature>
<dbReference type="EMBL" id="CAUYUJ010018866">
    <property type="protein sequence ID" value="CAK0886907.1"/>
    <property type="molecule type" value="Genomic_DNA"/>
</dbReference>
<evidence type="ECO:0000313" key="3">
    <source>
        <dbReference type="Proteomes" id="UP001189429"/>
    </source>
</evidence>
<sequence>QEVIAYRKDVKELIRQLGDTGHGLRELGVAPSREADKAALAPAAHEADAGAACQAARHPGVRNQRDQRVGARASEADAALGDPRAPEVGGQAEDRGGVPEAAEEHDRAPRGHQGNGGRDLVAAAEHHRHRREAAGPQGRGRHRRVRPPPRGPLRGEGQGG</sequence>
<feature type="non-terminal residue" evidence="2">
    <location>
        <position position="1"/>
    </location>
</feature>
<feature type="compositionally biased region" description="Basic and acidic residues" evidence="1">
    <location>
        <begin position="92"/>
        <end position="109"/>
    </location>
</feature>
<feature type="non-terminal residue" evidence="2">
    <location>
        <position position="160"/>
    </location>
</feature>
<organism evidence="2 3">
    <name type="scientific">Prorocentrum cordatum</name>
    <dbReference type="NCBI Taxonomy" id="2364126"/>
    <lineage>
        <taxon>Eukaryota</taxon>
        <taxon>Sar</taxon>
        <taxon>Alveolata</taxon>
        <taxon>Dinophyceae</taxon>
        <taxon>Prorocentrales</taxon>
        <taxon>Prorocentraceae</taxon>
        <taxon>Prorocentrum</taxon>
    </lineage>
</organism>
<accession>A0ABN9WK19</accession>
<feature type="region of interest" description="Disordered" evidence="1">
    <location>
        <begin position="34"/>
        <end position="160"/>
    </location>
</feature>
<proteinExistence type="predicted"/>
<name>A0ABN9WK19_9DINO</name>